<evidence type="ECO:0000313" key="1">
    <source>
        <dbReference type="EMBL" id="DAF52653.1"/>
    </source>
</evidence>
<dbReference type="EMBL" id="BK032640">
    <property type="protein sequence ID" value="DAF52653.1"/>
    <property type="molecule type" value="Genomic_DNA"/>
</dbReference>
<sequence>MIDKKLEKDIDIAIELLKALKEDYTSRAIQYNSRQHNKEKVKRIRLLINELLFRNEKGR</sequence>
<proteinExistence type="predicted"/>
<accession>A0A8S5SNL5</accession>
<reference evidence="1" key="1">
    <citation type="journal article" date="2021" name="Proc. Natl. Acad. Sci. U.S.A.">
        <title>A Catalog of Tens of Thousands of Viruses from Human Metagenomes Reveals Hidden Associations with Chronic Diseases.</title>
        <authorList>
            <person name="Tisza M.J."/>
            <person name="Buck C.B."/>
        </authorList>
    </citation>
    <scope>NUCLEOTIDE SEQUENCE</scope>
    <source>
        <strain evidence="1">CtnR613</strain>
    </source>
</reference>
<name>A0A8S5SNL5_9CAUD</name>
<protein>
    <submittedName>
        <fullName evidence="1">Uncharacterized protein</fullName>
    </submittedName>
</protein>
<organism evidence="1">
    <name type="scientific">Siphoviridae sp. ctnR613</name>
    <dbReference type="NCBI Taxonomy" id="2827939"/>
    <lineage>
        <taxon>Viruses</taxon>
        <taxon>Duplodnaviria</taxon>
        <taxon>Heunggongvirae</taxon>
        <taxon>Uroviricota</taxon>
        <taxon>Caudoviricetes</taxon>
    </lineage>
</organism>